<protein>
    <submittedName>
        <fullName evidence="2">ABC superfamily ATP binding cassette transporter, permease protein</fullName>
    </submittedName>
</protein>
<evidence type="ECO:0000313" key="3">
    <source>
        <dbReference type="Proteomes" id="UP000052013"/>
    </source>
</evidence>
<evidence type="ECO:0000313" key="2">
    <source>
        <dbReference type="EMBL" id="KRL69012.1"/>
    </source>
</evidence>
<accession>A0A0R1SMV3</accession>
<keyword evidence="1" id="KW-0812">Transmembrane</keyword>
<keyword evidence="1" id="KW-1133">Transmembrane helix</keyword>
<organism evidence="2 3">
    <name type="scientific">Lentilactobacillus diolivorans DSM 14421</name>
    <dbReference type="NCBI Taxonomy" id="1423739"/>
    <lineage>
        <taxon>Bacteria</taxon>
        <taxon>Bacillati</taxon>
        <taxon>Bacillota</taxon>
        <taxon>Bacilli</taxon>
        <taxon>Lactobacillales</taxon>
        <taxon>Lactobacillaceae</taxon>
        <taxon>Lentilactobacillus</taxon>
    </lineage>
</organism>
<dbReference type="PATRIC" id="fig|1423739.3.peg.2319"/>
<feature type="transmembrane region" description="Helical" evidence="1">
    <location>
        <begin position="147"/>
        <end position="171"/>
    </location>
</feature>
<feature type="transmembrane region" description="Helical" evidence="1">
    <location>
        <begin position="21"/>
        <end position="43"/>
    </location>
</feature>
<dbReference type="EMBL" id="AZEY01000020">
    <property type="protein sequence ID" value="KRL69012.1"/>
    <property type="molecule type" value="Genomic_DNA"/>
</dbReference>
<comment type="caution">
    <text evidence="2">The sequence shown here is derived from an EMBL/GenBank/DDBJ whole genome shotgun (WGS) entry which is preliminary data.</text>
</comment>
<feature type="transmembrane region" description="Helical" evidence="1">
    <location>
        <begin position="227"/>
        <end position="248"/>
    </location>
</feature>
<keyword evidence="1" id="KW-0472">Membrane</keyword>
<dbReference type="RefSeq" id="WP_057863869.1">
    <property type="nucleotide sequence ID" value="NZ_AZEY01000020.1"/>
</dbReference>
<reference evidence="2 3" key="1">
    <citation type="journal article" date="2015" name="Genome Announc.">
        <title>Expanding the biotechnology potential of lactobacilli through comparative genomics of 213 strains and associated genera.</title>
        <authorList>
            <person name="Sun Z."/>
            <person name="Harris H.M."/>
            <person name="McCann A."/>
            <person name="Guo C."/>
            <person name="Argimon S."/>
            <person name="Zhang W."/>
            <person name="Yang X."/>
            <person name="Jeffery I.B."/>
            <person name="Cooney J.C."/>
            <person name="Kagawa T.F."/>
            <person name="Liu W."/>
            <person name="Song Y."/>
            <person name="Salvetti E."/>
            <person name="Wrobel A."/>
            <person name="Rasinkangas P."/>
            <person name="Parkhill J."/>
            <person name="Rea M.C."/>
            <person name="O'Sullivan O."/>
            <person name="Ritari J."/>
            <person name="Douillard F.P."/>
            <person name="Paul Ross R."/>
            <person name="Yang R."/>
            <person name="Briner A.E."/>
            <person name="Felis G.E."/>
            <person name="de Vos W.M."/>
            <person name="Barrangou R."/>
            <person name="Klaenhammer T.R."/>
            <person name="Caufield P.W."/>
            <person name="Cui Y."/>
            <person name="Zhang H."/>
            <person name="O'Toole P.W."/>
        </authorList>
    </citation>
    <scope>NUCLEOTIDE SEQUENCE [LARGE SCALE GENOMIC DNA]</scope>
    <source>
        <strain evidence="2 3">DSM 14421</strain>
    </source>
</reference>
<feature type="transmembrane region" description="Helical" evidence="1">
    <location>
        <begin position="55"/>
        <end position="73"/>
    </location>
</feature>
<sequence>MKTNQVTKYLFKKQIVLLGELYLFAFAIIFLLPLLLSVISGTLSDYSFVGLLKGAHIAALFGIFMIAISTLSYENFKFLIQNGISRKTFFEAQLTVYGILILIGNTINLFYDYLIVVPLTHASTFNTFMSLYADFFDNPFVSVTFNFIFSALLLVFGALAGMTVGSFMTLFSKLTQRIILIATPVVGVVTMAYVANATNNAHYQMSWVVNFAKFIIGENGNDVLNPFPMMGFLLVLSAIMIVIIRYLFAKKQLKKA</sequence>
<dbReference type="AlphaFoldDB" id="A0A0R1SMV3"/>
<dbReference type="Proteomes" id="UP000052013">
    <property type="component" value="Unassembled WGS sequence"/>
</dbReference>
<feature type="transmembrane region" description="Helical" evidence="1">
    <location>
        <begin position="178"/>
        <end position="195"/>
    </location>
</feature>
<name>A0A0R1SMV3_9LACO</name>
<proteinExistence type="predicted"/>
<dbReference type="STRING" id="1423739.FC85_GL002231"/>
<gene>
    <name evidence="2" type="ORF">FC85_GL002231</name>
</gene>
<evidence type="ECO:0000256" key="1">
    <source>
        <dbReference type="SAM" id="Phobius"/>
    </source>
</evidence>
<feature type="transmembrane region" description="Helical" evidence="1">
    <location>
        <begin position="94"/>
        <end position="111"/>
    </location>
</feature>